<sequence>MISSMTMWLNTKIVTKETIIEQVTTVLADNLLQSLIFVFELLFRSTFVDGALLGWSNLMVGPVCGGSLVGGAVAEFGFGAGKDFKQGKWLIDEPAGLCFEEAKLIEMQEMKSERVDYQSKVVQNPHGH</sequence>
<dbReference type="EMBL" id="JBBPBN010000030">
    <property type="protein sequence ID" value="KAK9004894.1"/>
    <property type="molecule type" value="Genomic_DNA"/>
</dbReference>
<gene>
    <name evidence="1" type="ORF">V6N11_042345</name>
</gene>
<reference evidence="1 2" key="1">
    <citation type="journal article" date="2024" name="G3 (Bethesda)">
        <title>Genome assembly of Hibiscus sabdariffa L. provides insights into metabolisms of medicinal natural products.</title>
        <authorList>
            <person name="Kim T."/>
        </authorList>
    </citation>
    <scope>NUCLEOTIDE SEQUENCE [LARGE SCALE GENOMIC DNA]</scope>
    <source>
        <strain evidence="1">TK-2024</strain>
        <tissue evidence="1">Old leaves</tissue>
    </source>
</reference>
<comment type="caution">
    <text evidence="1">The sequence shown here is derived from an EMBL/GenBank/DDBJ whole genome shotgun (WGS) entry which is preliminary data.</text>
</comment>
<protein>
    <submittedName>
        <fullName evidence="1">Uncharacterized protein</fullName>
    </submittedName>
</protein>
<dbReference type="Proteomes" id="UP001396334">
    <property type="component" value="Unassembled WGS sequence"/>
</dbReference>
<keyword evidence="2" id="KW-1185">Reference proteome</keyword>
<accession>A0ABR2QW53</accession>
<name>A0ABR2QW53_9ROSI</name>
<evidence type="ECO:0000313" key="1">
    <source>
        <dbReference type="EMBL" id="KAK9004894.1"/>
    </source>
</evidence>
<proteinExistence type="predicted"/>
<evidence type="ECO:0000313" key="2">
    <source>
        <dbReference type="Proteomes" id="UP001396334"/>
    </source>
</evidence>
<organism evidence="1 2">
    <name type="scientific">Hibiscus sabdariffa</name>
    <name type="common">roselle</name>
    <dbReference type="NCBI Taxonomy" id="183260"/>
    <lineage>
        <taxon>Eukaryota</taxon>
        <taxon>Viridiplantae</taxon>
        <taxon>Streptophyta</taxon>
        <taxon>Embryophyta</taxon>
        <taxon>Tracheophyta</taxon>
        <taxon>Spermatophyta</taxon>
        <taxon>Magnoliopsida</taxon>
        <taxon>eudicotyledons</taxon>
        <taxon>Gunneridae</taxon>
        <taxon>Pentapetalae</taxon>
        <taxon>rosids</taxon>
        <taxon>malvids</taxon>
        <taxon>Malvales</taxon>
        <taxon>Malvaceae</taxon>
        <taxon>Malvoideae</taxon>
        <taxon>Hibiscus</taxon>
    </lineage>
</organism>